<reference evidence="1 2" key="1">
    <citation type="submission" date="2020-10" db="EMBL/GenBank/DDBJ databases">
        <title>Genome sequence of Yersinia pseudotuberculosis phages.</title>
        <authorList>
            <person name="Hammerl J.A."/>
            <person name="Hertwig S."/>
        </authorList>
    </citation>
    <scope>NUCLEOTIDE SEQUENCE [LARGE SCALE GENOMIC DNA]</scope>
</reference>
<evidence type="ECO:0000313" key="1">
    <source>
        <dbReference type="EMBL" id="QQO90976.1"/>
    </source>
</evidence>
<keyword evidence="2" id="KW-1185">Reference proteome</keyword>
<proteinExistence type="predicted"/>
<accession>A0AAE7PGZ1</accession>
<evidence type="ECO:0000313" key="2">
    <source>
        <dbReference type="Proteomes" id="UP000827718"/>
    </source>
</evidence>
<organism evidence="1 2">
    <name type="scientific">Yersinia phage PYps23T</name>
    <dbReference type="NCBI Taxonomy" id="2801356"/>
    <lineage>
        <taxon>Viruses</taxon>
        <taxon>Duplodnaviria</taxon>
        <taxon>Heunggongvirae</taxon>
        <taxon>Uroviricota</taxon>
        <taxon>Caudoviricetes</taxon>
        <taxon>Chaseviridae</taxon>
        <taxon>Cleopatravirinae</taxon>
        <taxon>Carltongylesvirus</taxon>
        <taxon>Carltongylesvirus PYps23T</taxon>
    </lineage>
</organism>
<dbReference type="EMBL" id="MW147598">
    <property type="protein sequence ID" value="QQO90976.1"/>
    <property type="molecule type" value="Genomic_DNA"/>
</dbReference>
<dbReference type="Proteomes" id="UP000827718">
    <property type="component" value="Segment"/>
</dbReference>
<protein>
    <submittedName>
        <fullName evidence="1">Uncharacterized protein</fullName>
    </submittedName>
</protein>
<name>A0AAE7PGZ1_9CAUD</name>
<gene>
    <name evidence="1" type="ORF">ORF057</name>
</gene>
<sequence>MSAVAAVVTADASSSDATVTVDKLFTFGNSTATDYDFAVTPAVTGVSVAANGTVTVLNETTTATSATIKATNKTTPSVTASKEIAITPKP</sequence>